<dbReference type="AlphaFoldDB" id="A0A426YSM1"/>
<evidence type="ECO:0000313" key="2">
    <source>
        <dbReference type="EMBL" id="RRT54712.1"/>
    </source>
</evidence>
<evidence type="ECO:0000313" key="3">
    <source>
        <dbReference type="Proteomes" id="UP000287651"/>
    </source>
</evidence>
<reference evidence="2 3" key="1">
    <citation type="journal article" date="2014" name="Agronomy (Basel)">
        <title>A Draft Genome Sequence for Ensete ventricosum, the Drought-Tolerant Tree Against Hunger.</title>
        <authorList>
            <person name="Harrison J."/>
            <person name="Moore K.A."/>
            <person name="Paszkiewicz K."/>
            <person name="Jones T."/>
            <person name="Grant M."/>
            <person name="Ambacheew D."/>
            <person name="Muzemil S."/>
            <person name="Studholme D.J."/>
        </authorList>
    </citation>
    <scope>NUCLEOTIDE SEQUENCE [LARGE SCALE GENOMIC DNA]</scope>
</reference>
<evidence type="ECO:0000256" key="1">
    <source>
        <dbReference type="SAM" id="MobiDB-lite"/>
    </source>
</evidence>
<organism evidence="2 3">
    <name type="scientific">Ensete ventricosum</name>
    <name type="common">Abyssinian banana</name>
    <name type="synonym">Musa ensete</name>
    <dbReference type="NCBI Taxonomy" id="4639"/>
    <lineage>
        <taxon>Eukaryota</taxon>
        <taxon>Viridiplantae</taxon>
        <taxon>Streptophyta</taxon>
        <taxon>Embryophyta</taxon>
        <taxon>Tracheophyta</taxon>
        <taxon>Spermatophyta</taxon>
        <taxon>Magnoliopsida</taxon>
        <taxon>Liliopsida</taxon>
        <taxon>Zingiberales</taxon>
        <taxon>Musaceae</taxon>
        <taxon>Ensete</taxon>
    </lineage>
</organism>
<dbReference type="Proteomes" id="UP000287651">
    <property type="component" value="Unassembled WGS sequence"/>
</dbReference>
<feature type="region of interest" description="Disordered" evidence="1">
    <location>
        <begin position="1"/>
        <end position="23"/>
    </location>
</feature>
<accession>A0A426YSM1</accession>
<feature type="compositionally biased region" description="Basic and acidic residues" evidence="1">
    <location>
        <begin position="12"/>
        <end position="22"/>
    </location>
</feature>
<dbReference type="EMBL" id="AMZH03010463">
    <property type="protein sequence ID" value="RRT54712.1"/>
    <property type="molecule type" value="Genomic_DNA"/>
</dbReference>
<name>A0A426YSM1_ENSVE</name>
<proteinExistence type="predicted"/>
<protein>
    <submittedName>
        <fullName evidence="2">Uncharacterized protein</fullName>
    </submittedName>
</protein>
<sequence length="167" mass="18372">MHSWDSIYGPGREIDKPARHSDLYPTRRGRRAETMAAIAHFSSGPESVAARSALTEDGGAGREPRLPWAKANLCKLRHFWSHFLSACIIVLAFDQRKRSCVLVASCSPKSCTGVHETRTPTTPSSTVGGVPEEEAVRLFLLLLLCLHAACMSRAMRVSITLRQSQGR</sequence>
<gene>
    <name evidence="2" type="ORF">B296_00024160</name>
</gene>
<comment type="caution">
    <text evidence="2">The sequence shown here is derived from an EMBL/GenBank/DDBJ whole genome shotgun (WGS) entry which is preliminary data.</text>
</comment>